<comment type="subcellular location">
    <subcellularLocation>
        <location evidence="2">Membrane</location>
    </subcellularLocation>
</comment>
<evidence type="ECO:0000256" key="12">
    <source>
        <dbReference type="SAM" id="Phobius"/>
    </source>
</evidence>
<sequence length="527" mass="60773">MLIYIPPSSHVNFKIQNLSIYSPKFNNSKMAWLWIWILIIISLLIPLSLLKINDKKLPPGPKGFPIFGSFHLLGKLPHRDLHTLSQKYGPIMHIKLGIIPTIIVSSPNAAELFLRTYDHVFASRPQTYASNYLFYGQKNFGFSKYGSYWRNMRKMCTHELLSNQKVSMFEPIRRNQVGLLVENLKEAARTQVAVNLSSKVLCVVRDMTCLMVFGKKYVEDQEMIMDEKSFHDAVKEVVQLVATPNLSDFIPCVAWFDFQGINRRAKSLRNMFDGFLERIIEEHLDDQFKNENKNQDFVDVLLGLMGSQNNEYNIDPSTIKALILMVITAMDTTATNIDWAIVELIRHPHIMKKMQQELDKVVGLQRMVLESDLEHLQYLNMVIKEVLRLHPPVPLLVPHESLQDCTTNGFHIPKQSRIIVNAWAIGRDPTVWNDPQKFFPERFIDSEVDLKGKDFELIPFGSGRRCCPGMHLGLTMVRLLLAQLVHAFYWELPNGILPNQLDMTEEFGLTCPRAQHLMVTPIYRLIL</sequence>
<dbReference type="GO" id="GO:0016020">
    <property type="term" value="C:membrane"/>
    <property type="evidence" value="ECO:0007669"/>
    <property type="project" value="UniProtKB-SubCell"/>
</dbReference>
<keyword evidence="12" id="KW-1133">Transmembrane helix</keyword>
<dbReference type="GO" id="GO:0016705">
    <property type="term" value="F:oxidoreductase activity, acting on paired donors, with incorporation or reduction of molecular oxygen"/>
    <property type="evidence" value="ECO:0007669"/>
    <property type="project" value="InterPro"/>
</dbReference>
<evidence type="ECO:0000256" key="11">
    <source>
        <dbReference type="RuleBase" id="RU000461"/>
    </source>
</evidence>
<evidence type="ECO:0000256" key="4">
    <source>
        <dbReference type="ARBA" id="ARBA00022617"/>
    </source>
</evidence>
<dbReference type="EnsemblPlants" id="MELO3C022942.2.1">
    <property type="protein sequence ID" value="MELO3C022942.2.1"/>
    <property type="gene ID" value="MELO3C022942.2"/>
</dbReference>
<dbReference type="InterPro" id="IPR017972">
    <property type="entry name" value="Cyt_P450_CS"/>
</dbReference>
<keyword evidence="12" id="KW-0812">Transmembrane</keyword>
<dbReference type="PRINTS" id="PR00463">
    <property type="entry name" value="EP450I"/>
</dbReference>
<keyword evidence="5 10" id="KW-0479">Metal-binding</keyword>
<protein>
    <recommendedName>
        <fullName evidence="14">Cytochrome P450 CYP736A12-like</fullName>
    </recommendedName>
</protein>
<dbReference type="PROSITE" id="PS00086">
    <property type="entry name" value="CYTOCHROME_P450"/>
    <property type="match status" value="1"/>
</dbReference>
<dbReference type="PANTHER" id="PTHR47943">
    <property type="entry name" value="CYTOCHROME P450 93A3-LIKE"/>
    <property type="match status" value="1"/>
</dbReference>
<dbReference type="Gramene" id="MELO3C022942.2.1">
    <property type="protein sequence ID" value="MELO3C022942.2.1"/>
    <property type="gene ID" value="MELO3C022942.2"/>
</dbReference>
<evidence type="ECO:0008006" key="14">
    <source>
        <dbReference type="Google" id="ProtNLM"/>
    </source>
</evidence>
<keyword evidence="6 11" id="KW-0560">Oxidoreductase</keyword>
<dbReference type="SUPFAM" id="SSF48264">
    <property type="entry name" value="Cytochrome P450"/>
    <property type="match status" value="1"/>
</dbReference>
<dbReference type="Gene3D" id="1.10.630.10">
    <property type="entry name" value="Cytochrome P450"/>
    <property type="match status" value="1"/>
</dbReference>
<comment type="similarity">
    <text evidence="3 11">Belongs to the cytochrome P450 family.</text>
</comment>
<dbReference type="CDD" id="cd11072">
    <property type="entry name" value="CYP71-like"/>
    <property type="match status" value="1"/>
</dbReference>
<keyword evidence="9 12" id="KW-0472">Membrane</keyword>
<dbReference type="AlphaFoldDB" id="A0A9I9DSP2"/>
<evidence type="ECO:0000256" key="3">
    <source>
        <dbReference type="ARBA" id="ARBA00010617"/>
    </source>
</evidence>
<organism evidence="13">
    <name type="scientific">Cucumis melo</name>
    <name type="common">Muskmelon</name>
    <dbReference type="NCBI Taxonomy" id="3656"/>
    <lineage>
        <taxon>Eukaryota</taxon>
        <taxon>Viridiplantae</taxon>
        <taxon>Streptophyta</taxon>
        <taxon>Embryophyta</taxon>
        <taxon>Tracheophyta</taxon>
        <taxon>Spermatophyta</taxon>
        <taxon>Magnoliopsida</taxon>
        <taxon>eudicotyledons</taxon>
        <taxon>Gunneridae</taxon>
        <taxon>Pentapetalae</taxon>
        <taxon>rosids</taxon>
        <taxon>fabids</taxon>
        <taxon>Cucurbitales</taxon>
        <taxon>Cucurbitaceae</taxon>
        <taxon>Benincaseae</taxon>
        <taxon>Cucumis</taxon>
    </lineage>
</organism>
<dbReference type="InterPro" id="IPR002401">
    <property type="entry name" value="Cyt_P450_E_grp-I"/>
</dbReference>
<evidence type="ECO:0000256" key="10">
    <source>
        <dbReference type="PIRSR" id="PIRSR602401-1"/>
    </source>
</evidence>
<dbReference type="GO" id="GO:0020037">
    <property type="term" value="F:heme binding"/>
    <property type="evidence" value="ECO:0007669"/>
    <property type="project" value="InterPro"/>
</dbReference>
<evidence type="ECO:0000313" key="13">
    <source>
        <dbReference type="EnsemblPlants" id="MELO3C022942.2.1"/>
    </source>
</evidence>
<feature type="transmembrane region" description="Helical" evidence="12">
    <location>
        <begin position="31"/>
        <end position="50"/>
    </location>
</feature>
<comment type="cofactor">
    <cofactor evidence="1 10">
        <name>heme</name>
        <dbReference type="ChEBI" id="CHEBI:30413"/>
    </cofactor>
</comment>
<dbReference type="FunFam" id="1.10.630.10:FF:000011">
    <property type="entry name" value="Cytochrome P450 83B1"/>
    <property type="match status" value="1"/>
</dbReference>
<dbReference type="InterPro" id="IPR001128">
    <property type="entry name" value="Cyt_P450"/>
</dbReference>
<evidence type="ECO:0000256" key="1">
    <source>
        <dbReference type="ARBA" id="ARBA00001971"/>
    </source>
</evidence>
<keyword evidence="8 11" id="KW-0503">Monooxygenase</keyword>
<evidence type="ECO:0000256" key="2">
    <source>
        <dbReference type="ARBA" id="ARBA00004370"/>
    </source>
</evidence>
<keyword evidence="7 10" id="KW-0408">Iron</keyword>
<reference evidence="13" key="1">
    <citation type="submission" date="2023-03" db="UniProtKB">
        <authorList>
            <consortium name="EnsemblPlants"/>
        </authorList>
    </citation>
    <scope>IDENTIFICATION</scope>
</reference>
<evidence type="ECO:0000256" key="6">
    <source>
        <dbReference type="ARBA" id="ARBA00023002"/>
    </source>
</evidence>
<dbReference type="Pfam" id="PF00067">
    <property type="entry name" value="p450"/>
    <property type="match status" value="1"/>
</dbReference>
<evidence type="ECO:0000256" key="9">
    <source>
        <dbReference type="ARBA" id="ARBA00023136"/>
    </source>
</evidence>
<evidence type="ECO:0000256" key="5">
    <source>
        <dbReference type="ARBA" id="ARBA00022723"/>
    </source>
</evidence>
<name>A0A9I9DSP2_CUCME</name>
<accession>A0A9I9DSP2</accession>
<proteinExistence type="inferred from homology"/>
<evidence type="ECO:0000256" key="8">
    <source>
        <dbReference type="ARBA" id="ARBA00023033"/>
    </source>
</evidence>
<dbReference type="PRINTS" id="PR00385">
    <property type="entry name" value="P450"/>
</dbReference>
<keyword evidence="4 10" id="KW-0349">Heme</keyword>
<feature type="binding site" description="axial binding residue" evidence="10">
    <location>
        <position position="467"/>
    </location>
    <ligand>
        <name>heme</name>
        <dbReference type="ChEBI" id="CHEBI:30413"/>
    </ligand>
    <ligandPart>
        <name>Fe</name>
        <dbReference type="ChEBI" id="CHEBI:18248"/>
    </ligandPart>
</feature>
<evidence type="ECO:0000256" key="7">
    <source>
        <dbReference type="ARBA" id="ARBA00023004"/>
    </source>
</evidence>
<dbReference type="PANTHER" id="PTHR47943:SF2">
    <property type="entry name" value="CYTOCHROME P450"/>
    <property type="match status" value="1"/>
</dbReference>
<dbReference type="GO" id="GO:0004497">
    <property type="term" value="F:monooxygenase activity"/>
    <property type="evidence" value="ECO:0007669"/>
    <property type="project" value="UniProtKB-KW"/>
</dbReference>
<dbReference type="InterPro" id="IPR036396">
    <property type="entry name" value="Cyt_P450_sf"/>
</dbReference>
<dbReference type="GO" id="GO:0005506">
    <property type="term" value="F:iron ion binding"/>
    <property type="evidence" value="ECO:0007669"/>
    <property type="project" value="InterPro"/>
</dbReference>